<feature type="region of interest" description="Disordered" evidence="1">
    <location>
        <begin position="1"/>
        <end position="73"/>
    </location>
</feature>
<name>K0R2B3_THAOC</name>
<dbReference type="AlphaFoldDB" id="K0R2B3"/>
<dbReference type="EMBL" id="AGNL01047554">
    <property type="protein sequence ID" value="EJK46758.1"/>
    <property type="molecule type" value="Genomic_DNA"/>
</dbReference>
<proteinExistence type="predicted"/>
<feature type="compositionally biased region" description="Polar residues" evidence="1">
    <location>
        <begin position="64"/>
        <end position="73"/>
    </location>
</feature>
<accession>K0R2B3</accession>
<evidence type="ECO:0000313" key="3">
    <source>
        <dbReference type="Proteomes" id="UP000266841"/>
    </source>
</evidence>
<evidence type="ECO:0000313" key="2">
    <source>
        <dbReference type="EMBL" id="EJK46758.1"/>
    </source>
</evidence>
<dbReference type="Proteomes" id="UP000266841">
    <property type="component" value="Unassembled WGS sequence"/>
</dbReference>
<gene>
    <name evidence="2" type="ORF">THAOC_34556</name>
</gene>
<protein>
    <submittedName>
        <fullName evidence="2">Uncharacterized protein</fullName>
    </submittedName>
</protein>
<sequence length="73" mass="7451">EELPERAGGVPPPAAEARGEAGPAGGPAALHPHHDSSFPSTAPWHPLSAPGYSSAVPSPPIRPPSNTVLDRFE</sequence>
<evidence type="ECO:0000256" key="1">
    <source>
        <dbReference type="SAM" id="MobiDB-lite"/>
    </source>
</evidence>
<comment type="caution">
    <text evidence="2">The sequence shown here is derived from an EMBL/GenBank/DDBJ whole genome shotgun (WGS) entry which is preliminary data.</text>
</comment>
<keyword evidence="3" id="KW-1185">Reference proteome</keyword>
<organism evidence="2 3">
    <name type="scientific">Thalassiosira oceanica</name>
    <name type="common">Marine diatom</name>
    <dbReference type="NCBI Taxonomy" id="159749"/>
    <lineage>
        <taxon>Eukaryota</taxon>
        <taxon>Sar</taxon>
        <taxon>Stramenopiles</taxon>
        <taxon>Ochrophyta</taxon>
        <taxon>Bacillariophyta</taxon>
        <taxon>Coscinodiscophyceae</taxon>
        <taxon>Thalassiosirophycidae</taxon>
        <taxon>Thalassiosirales</taxon>
        <taxon>Thalassiosiraceae</taxon>
        <taxon>Thalassiosira</taxon>
    </lineage>
</organism>
<feature type="non-terminal residue" evidence="2">
    <location>
        <position position="1"/>
    </location>
</feature>
<reference evidence="2 3" key="1">
    <citation type="journal article" date="2012" name="Genome Biol.">
        <title>Genome and low-iron response of an oceanic diatom adapted to chronic iron limitation.</title>
        <authorList>
            <person name="Lommer M."/>
            <person name="Specht M."/>
            <person name="Roy A.S."/>
            <person name="Kraemer L."/>
            <person name="Andreson R."/>
            <person name="Gutowska M.A."/>
            <person name="Wolf J."/>
            <person name="Bergner S.V."/>
            <person name="Schilhabel M.B."/>
            <person name="Klostermeier U.C."/>
            <person name="Beiko R.G."/>
            <person name="Rosenstiel P."/>
            <person name="Hippler M."/>
            <person name="Laroche J."/>
        </authorList>
    </citation>
    <scope>NUCLEOTIDE SEQUENCE [LARGE SCALE GENOMIC DNA]</scope>
    <source>
        <strain evidence="2 3">CCMP1005</strain>
    </source>
</reference>